<dbReference type="Proteomes" id="UP000565262">
    <property type="component" value="Unassembled WGS sequence"/>
</dbReference>
<evidence type="ECO:0000313" key="10">
    <source>
        <dbReference type="EMBL" id="MBB1485539.1"/>
    </source>
</evidence>
<comment type="caution">
    <text evidence="10">The sequence shown here is derived from an EMBL/GenBank/DDBJ whole genome shotgun (WGS) entry which is preliminary data.</text>
</comment>
<dbReference type="Pfam" id="PF03572">
    <property type="entry name" value="Peptidase_S41"/>
    <property type="match status" value="1"/>
</dbReference>
<dbReference type="SMART" id="SM00245">
    <property type="entry name" value="TSPc"/>
    <property type="match status" value="1"/>
</dbReference>
<keyword evidence="3 5" id="KW-0378">Hydrolase</keyword>
<dbReference type="CDD" id="cd07560">
    <property type="entry name" value="Peptidase_S41_CPP"/>
    <property type="match status" value="1"/>
</dbReference>
<dbReference type="Pfam" id="PF11818">
    <property type="entry name" value="DUF3340"/>
    <property type="match status" value="1"/>
</dbReference>
<dbReference type="GO" id="GO:0030288">
    <property type="term" value="C:outer membrane-bounded periplasmic space"/>
    <property type="evidence" value="ECO:0007669"/>
    <property type="project" value="TreeGrafter"/>
</dbReference>
<evidence type="ECO:0000256" key="5">
    <source>
        <dbReference type="RuleBase" id="RU004404"/>
    </source>
</evidence>
<feature type="signal peptide" evidence="8">
    <location>
        <begin position="1"/>
        <end position="30"/>
    </location>
</feature>
<organism evidence="10 11">
    <name type="scientific">Oceanospirillum sediminis</name>
    <dbReference type="NCBI Taxonomy" id="2760088"/>
    <lineage>
        <taxon>Bacteria</taxon>
        <taxon>Pseudomonadati</taxon>
        <taxon>Pseudomonadota</taxon>
        <taxon>Gammaproteobacteria</taxon>
        <taxon>Oceanospirillales</taxon>
        <taxon>Oceanospirillaceae</taxon>
        <taxon>Oceanospirillum</taxon>
    </lineage>
</organism>
<dbReference type="EMBL" id="JACJFM010000002">
    <property type="protein sequence ID" value="MBB1485539.1"/>
    <property type="molecule type" value="Genomic_DNA"/>
</dbReference>
<dbReference type="Pfam" id="PF00595">
    <property type="entry name" value="PDZ"/>
    <property type="match status" value="1"/>
</dbReference>
<dbReference type="GO" id="GO:0006508">
    <property type="term" value="P:proteolysis"/>
    <property type="evidence" value="ECO:0007669"/>
    <property type="project" value="UniProtKB-KW"/>
</dbReference>
<dbReference type="InterPro" id="IPR004447">
    <property type="entry name" value="Peptidase_S41A"/>
</dbReference>
<dbReference type="Gene3D" id="3.90.226.10">
    <property type="entry name" value="2-enoyl-CoA Hydratase, Chain A, domain 1"/>
    <property type="match status" value="1"/>
</dbReference>
<dbReference type="Pfam" id="PF17804">
    <property type="entry name" value="TSP_NTD"/>
    <property type="match status" value="1"/>
</dbReference>
<keyword evidence="6" id="KW-0175">Coiled coil</keyword>
<evidence type="ECO:0000256" key="1">
    <source>
        <dbReference type="ARBA" id="ARBA00009179"/>
    </source>
</evidence>
<protein>
    <submittedName>
        <fullName evidence="10">Carboxy terminal-processing peptidase</fullName>
    </submittedName>
</protein>
<evidence type="ECO:0000256" key="8">
    <source>
        <dbReference type="SAM" id="SignalP"/>
    </source>
</evidence>
<dbReference type="InterPro" id="IPR020992">
    <property type="entry name" value="Tail_Prtase_C"/>
</dbReference>
<dbReference type="SUPFAM" id="SSF52096">
    <property type="entry name" value="ClpP/crotonase"/>
    <property type="match status" value="1"/>
</dbReference>
<accession>A0A839IM10</accession>
<feature type="chain" id="PRO_5032782945" evidence="8">
    <location>
        <begin position="31"/>
        <end position="697"/>
    </location>
</feature>
<dbReference type="Gene3D" id="2.30.42.10">
    <property type="match status" value="1"/>
</dbReference>
<dbReference type="GO" id="GO:0008236">
    <property type="term" value="F:serine-type peptidase activity"/>
    <property type="evidence" value="ECO:0007669"/>
    <property type="project" value="UniProtKB-KW"/>
</dbReference>
<dbReference type="GO" id="GO:0004175">
    <property type="term" value="F:endopeptidase activity"/>
    <property type="evidence" value="ECO:0007669"/>
    <property type="project" value="TreeGrafter"/>
</dbReference>
<keyword evidence="4 5" id="KW-0720">Serine protease</keyword>
<evidence type="ECO:0000256" key="6">
    <source>
        <dbReference type="SAM" id="Coils"/>
    </source>
</evidence>
<reference evidence="10 11" key="1">
    <citation type="submission" date="2020-08" db="EMBL/GenBank/DDBJ databases">
        <title>Oceanospirillum sp. nov. isolated from marine sediment.</title>
        <authorList>
            <person name="Ji X."/>
        </authorList>
    </citation>
    <scope>NUCLEOTIDE SEQUENCE [LARGE SCALE GENOMIC DNA]</scope>
    <source>
        <strain evidence="10 11">D5</strain>
    </source>
</reference>
<evidence type="ECO:0000256" key="3">
    <source>
        <dbReference type="ARBA" id="ARBA00022801"/>
    </source>
</evidence>
<evidence type="ECO:0000256" key="7">
    <source>
        <dbReference type="SAM" id="MobiDB-lite"/>
    </source>
</evidence>
<dbReference type="InterPro" id="IPR001478">
    <property type="entry name" value="PDZ"/>
</dbReference>
<keyword evidence="11" id="KW-1185">Reference proteome</keyword>
<dbReference type="SMART" id="SM00228">
    <property type="entry name" value="PDZ"/>
    <property type="match status" value="1"/>
</dbReference>
<dbReference type="InterPro" id="IPR040573">
    <property type="entry name" value="TSP_N"/>
</dbReference>
<dbReference type="PANTHER" id="PTHR32060:SF22">
    <property type="entry name" value="CARBOXYL-TERMINAL-PROCESSING PEPTIDASE 3, CHLOROPLASTIC"/>
    <property type="match status" value="1"/>
</dbReference>
<dbReference type="GO" id="GO:0007165">
    <property type="term" value="P:signal transduction"/>
    <property type="evidence" value="ECO:0007669"/>
    <property type="project" value="TreeGrafter"/>
</dbReference>
<comment type="similarity">
    <text evidence="1 5">Belongs to the peptidase S41A family.</text>
</comment>
<keyword evidence="2 5" id="KW-0645">Protease</keyword>
<dbReference type="InterPro" id="IPR005151">
    <property type="entry name" value="Tail-specific_protease"/>
</dbReference>
<dbReference type="PROSITE" id="PS50106">
    <property type="entry name" value="PDZ"/>
    <property type="match status" value="1"/>
</dbReference>
<dbReference type="InterPro" id="IPR029045">
    <property type="entry name" value="ClpP/crotonase-like_dom_sf"/>
</dbReference>
<proteinExistence type="inferred from homology"/>
<sequence length="697" mass="78316">MLLRVIQTSLKPVQSAAIGLLLLFSASAYSDTSAQSPLAPSQAQKDAAQSVVDKLSYGHYNKVELNDDLSVEIFEHYLDQLDGSKAYFTQQDINSFAPFRKRLDDDLEAGNLEAAFTIYNRYQSKVLARLDNQLKALEAFPDDYQFNSDKRLRLDREDQPWAASEKELSELWAKRLENSMLSLKLSGKTIEEAKKTLKRRLENQRNRVSQARNEDVFQLYMNAYTQLYDPHTQYQSPRSSETFNIRMKLSLEGIGALLQSEDEYTKVVSLVPGGPADLAGELKPTDRIIGVGQDKEGEVVDVIGWRLDEVVDLIRGPKASTVRLQILPSDAKDNSKSKVISIVRNTVKLEDQAAKKSVIQLERDGQTQRIGVIDIPAFYVDFEAWRQGKEDFRSTTRDVARLIDELLQEGIDGLIIDLRNNGGGALQEANSLVGLFIERGATVQVRNAEERIDLLGDPDRSVAYSGPLAVLVNRLSASASEIFAGAIQDYQRGVVIGSQTFGKGTVQSVTPLEHGQLKLTRAKFYRISGESTQHKGVIPDITLPSLVDSKEVGESSLEFALPWDKVSPIRHRDYNQLNIWLPELRNRHDRRLNENPDLVYLQAQKTLLEKNRAIEFISLNEKVRQQETQALEDEQLALENQRRKAKNLEPLESLDDIEDTSDDPQNDAELVESSEIILDMIEVSQKNGSPAMAGSQQ</sequence>
<feature type="coiled-coil region" evidence="6">
    <location>
        <begin position="187"/>
        <end position="214"/>
    </location>
</feature>
<name>A0A839IM10_9GAMM</name>
<dbReference type="RefSeq" id="WP_182807309.1">
    <property type="nucleotide sequence ID" value="NZ_JACJFM010000002.1"/>
</dbReference>
<feature type="compositionally biased region" description="Acidic residues" evidence="7">
    <location>
        <begin position="652"/>
        <end position="670"/>
    </location>
</feature>
<feature type="domain" description="PDZ" evidence="9">
    <location>
        <begin position="244"/>
        <end position="315"/>
    </location>
</feature>
<evidence type="ECO:0000313" key="11">
    <source>
        <dbReference type="Proteomes" id="UP000565262"/>
    </source>
</evidence>
<dbReference type="AlphaFoldDB" id="A0A839IM10"/>
<dbReference type="NCBIfam" id="TIGR00225">
    <property type="entry name" value="prc"/>
    <property type="match status" value="1"/>
</dbReference>
<evidence type="ECO:0000256" key="4">
    <source>
        <dbReference type="ARBA" id="ARBA00022825"/>
    </source>
</evidence>
<keyword evidence="8" id="KW-0732">Signal</keyword>
<dbReference type="FunFam" id="3.90.226.10:FF:000090">
    <property type="entry name" value="Tail-specific protease"/>
    <property type="match status" value="1"/>
</dbReference>
<dbReference type="PANTHER" id="PTHR32060">
    <property type="entry name" value="TAIL-SPECIFIC PROTEASE"/>
    <property type="match status" value="1"/>
</dbReference>
<dbReference type="InterPro" id="IPR036034">
    <property type="entry name" value="PDZ_sf"/>
</dbReference>
<evidence type="ECO:0000259" key="9">
    <source>
        <dbReference type="PROSITE" id="PS50106"/>
    </source>
</evidence>
<gene>
    <name evidence="10" type="ORF">H4O21_02805</name>
</gene>
<dbReference type="SUPFAM" id="SSF50156">
    <property type="entry name" value="PDZ domain-like"/>
    <property type="match status" value="1"/>
</dbReference>
<dbReference type="CDD" id="cd06782">
    <property type="entry name" value="cpPDZ_CPP-like"/>
    <property type="match status" value="1"/>
</dbReference>
<feature type="region of interest" description="Disordered" evidence="7">
    <location>
        <begin position="641"/>
        <end position="670"/>
    </location>
</feature>
<evidence type="ECO:0000256" key="2">
    <source>
        <dbReference type="ARBA" id="ARBA00022670"/>
    </source>
</evidence>